<dbReference type="EMBL" id="FRAD01000013">
    <property type="protein sequence ID" value="SHK08427.1"/>
    <property type="molecule type" value="Genomic_DNA"/>
</dbReference>
<accession>A0A1M6PKL6</accession>
<dbReference type="InterPro" id="IPR003439">
    <property type="entry name" value="ABC_transporter-like_ATP-bd"/>
</dbReference>
<organism evidence="6 7">
    <name type="scientific">Hathewaya proteolytica DSM 3090</name>
    <dbReference type="NCBI Taxonomy" id="1121331"/>
    <lineage>
        <taxon>Bacteria</taxon>
        <taxon>Bacillati</taxon>
        <taxon>Bacillota</taxon>
        <taxon>Clostridia</taxon>
        <taxon>Eubacteriales</taxon>
        <taxon>Clostridiaceae</taxon>
        <taxon>Hathewaya</taxon>
    </lineage>
</organism>
<dbReference type="AlphaFoldDB" id="A0A1M6PKL6"/>
<feature type="domain" description="ABC transporter" evidence="5">
    <location>
        <begin position="14"/>
        <end position="263"/>
    </location>
</feature>
<dbReference type="OrthoDB" id="41661at2"/>
<dbReference type="GO" id="GO:0005524">
    <property type="term" value="F:ATP binding"/>
    <property type="evidence" value="ECO:0007669"/>
    <property type="project" value="UniProtKB-KW"/>
</dbReference>
<keyword evidence="4 6" id="KW-0067">ATP-binding</keyword>
<sequence length="329" mass="37211">MELQKTASKPESILRTEGLSVSYIVEKKRIKAVKNVDIQLYSGEALGIVGESGSGKSTMVMAIMGLLEQKKTEIQGSVFFHHEDLINISEESIRQFRWKNISMVFQKSMNALSPIHKIGRQLVDVYKVHGSGESQVYIKNRILDLFSMCNLPERVFQCYPYELSGGMMQRVGIAMSLIHYPEIVILDEATTALDVVTEHQIMKELKSIRRKLNVTPIFITHDLSIVNNNCEKVAVMYGGHLVEYGCTEDVISNPLHPYTLQLINAYPELGAQRGTLKGIPGAMPDFSKDHKGCIFAERCNCAEKVCFLEEPKYIQYKEERMVACHRCRG</sequence>
<dbReference type="Proteomes" id="UP000183952">
    <property type="component" value="Unassembled WGS sequence"/>
</dbReference>
<dbReference type="SUPFAM" id="SSF52540">
    <property type="entry name" value="P-loop containing nucleoside triphosphate hydrolases"/>
    <property type="match status" value="1"/>
</dbReference>
<evidence type="ECO:0000256" key="1">
    <source>
        <dbReference type="ARBA" id="ARBA00005417"/>
    </source>
</evidence>
<comment type="similarity">
    <text evidence="1">Belongs to the ABC transporter superfamily.</text>
</comment>
<dbReference type="NCBIfam" id="TIGR01727">
    <property type="entry name" value="oligo_HPY"/>
    <property type="match status" value="1"/>
</dbReference>
<dbReference type="STRING" id="1121331.SAMN02745248_01737"/>
<dbReference type="PROSITE" id="PS00211">
    <property type="entry name" value="ABC_TRANSPORTER_1"/>
    <property type="match status" value="1"/>
</dbReference>
<keyword evidence="3" id="KW-0547">Nucleotide-binding</keyword>
<dbReference type="SMART" id="SM00382">
    <property type="entry name" value="AAA"/>
    <property type="match status" value="1"/>
</dbReference>
<name>A0A1M6PKL6_9CLOT</name>
<keyword evidence="2" id="KW-0813">Transport</keyword>
<dbReference type="RefSeq" id="WP_072903701.1">
    <property type="nucleotide sequence ID" value="NZ_FRAD01000013.1"/>
</dbReference>
<dbReference type="Gene3D" id="3.40.50.300">
    <property type="entry name" value="P-loop containing nucleotide triphosphate hydrolases"/>
    <property type="match status" value="1"/>
</dbReference>
<proteinExistence type="inferred from homology"/>
<protein>
    <submittedName>
        <fullName evidence="6">Peptide/nickel transport system ATP-binding protein</fullName>
    </submittedName>
</protein>
<dbReference type="PANTHER" id="PTHR43067">
    <property type="entry name" value="OLIGOPEPTIDE/DIPEPTIDE ABC TRANSPORTER, ATPASE SUBUNIT"/>
    <property type="match status" value="1"/>
</dbReference>
<dbReference type="Pfam" id="PF00005">
    <property type="entry name" value="ABC_tran"/>
    <property type="match status" value="1"/>
</dbReference>
<dbReference type="GO" id="GO:0015833">
    <property type="term" value="P:peptide transport"/>
    <property type="evidence" value="ECO:0007669"/>
    <property type="project" value="InterPro"/>
</dbReference>
<evidence type="ECO:0000313" key="6">
    <source>
        <dbReference type="EMBL" id="SHK08427.1"/>
    </source>
</evidence>
<keyword evidence="7" id="KW-1185">Reference proteome</keyword>
<dbReference type="InterPro" id="IPR003593">
    <property type="entry name" value="AAA+_ATPase"/>
</dbReference>
<reference evidence="6 7" key="1">
    <citation type="submission" date="2016-11" db="EMBL/GenBank/DDBJ databases">
        <authorList>
            <person name="Jaros S."/>
            <person name="Januszkiewicz K."/>
            <person name="Wedrychowicz H."/>
        </authorList>
    </citation>
    <scope>NUCLEOTIDE SEQUENCE [LARGE SCALE GENOMIC DNA]</scope>
    <source>
        <strain evidence="6 7">DSM 3090</strain>
    </source>
</reference>
<gene>
    <name evidence="6" type="ORF">SAMN02745248_01737</name>
</gene>
<dbReference type="GO" id="GO:0016887">
    <property type="term" value="F:ATP hydrolysis activity"/>
    <property type="evidence" value="ECO:0007669"/>
    <property type="project" value="InterPro"/>
</dbReference>
<dbReference type="CDD" id="cd03257">
    <property type="entry name" value="ABC_NikE_OppD_transporters"/>
    <property type="match status" value="1"/>
</dbReference>
<dbReference type="PROSITE" id="PS50893">
    <property type="entry name" value="ABC_TRANSPORTER_2"/>
    <property type="match status" value="1"/>
</dbReference>
<dbReference type="FunFam" id="3.40.50.300:FF:000016">
    <property type="entry name" value="Oligopeptide ABC transporter ATP-binding component"/>
    <property type="match status" value="1"/>
</dbReference>
<dbReference type="PANTHER" id="PTHR43067:SF3">
    <property type="entry name" value="MALTOSE ABC TRANSPORTER, ATP-BINDING PROTEIN"/>
    <property type="match status" value="1"/>
</dbReference>
<evidence type="ECO:0000256" key="3">
    <source>
        <dbReference type="ARBA" id="ARBA00022741"/>
    </source>
</evidence>
<dbReference type="Pfam" id="PF08352">
    <property type="entry name" value="oligo_HPY"/>
    <property type="match status" value="1"/>
</dbReference>
<dbReference type="InterPro" id="IPR017871">
    <property type="entry name" value="ABC_transporter-like_CS"/>
</dbReference>
<dbReference type="InterPro" id="IPR027417">
    <property type="entry name" value="P-loop_NTPase"/>
</dbReference>
<evidence type="ECO:0000256" key="4">
    <source>
        <dbReference type="ARBA" id="ARBA00022840"/>
    </source>
</evidence>
<evidence type="ECO:0000259" key="5">
    <source>
        <dbReference type="PROSITE" id="PS50893"/>
    </source>
</evidence>
<evidence type="ECO:0000256" key="2">
    <source>
        <dbReference type="ARBA" id="ARBA00022448"/>
    </source>
</evidence>
<dbReference type="InterPro" id="IPR013563">
    <property type="entry name" value="Oligopep_ABC_C"/>
</dbReference>
<evidence type="ECO:0000313" key="7">
    <source>
        <dbReference type="Proteomes" id="UP000183952"/>
    </source>
</evidence>